<reference evidence="2 3" key="1">
    <citation type="submission" date="2020-08" db="EMBL/GenBank/DDBJ databases">
        <title>Sequencing the genomes of 1000 actinobacteria strains.</title>
        <authorList>
            <person name="Klenk H.-P."/>
        </authorList>
    </citation>
    <scope>NUCLEOTIDE SEQUENCE [LARGE SCALE GENOMIC DNA]</scope>
    <source>
        <strain evidence="2 3">DSM 45584</strain>
    </source>
</reference>
<dbReference type="EMBL" id="JACHIW010000001">
    <property type="protein sequence ID" value="MBB5152978.1"/>
    <property type="molecule type" value="Genomic_DNA"/>
</dbReference>
<dbReference type="Gene3D" id="1.10.12.10">
    <property type="entry name" value="Lyase 2-enoyl-coa Hydratase, Chain A, domain 2"/>
    <property type="match status" value="1"/>
</dbReference>
<dbReference type="RefSeq" id="WP_184723138.1">
    <property type="nucleotide sequence ID" value="NZ_JACHIW010000001.1"/>
</dbReference>
<comment type="caution">
    <text evidence="2">The sequence shown here is derived from an EMBL/GenBank/DDBJ whole genome shotgun (WGS) entry which is preliminary data.</text>
</comment>
<name>A0A840Q2I8_9PSEU</name>
<dbReference type="AlphaFoldDB" id="A0A840Q2I8"/>
<dbReference type="Proteomes" id="UP000584374">
    <property type="component" value="Unassembled WGS sequence"/>
</dbReference>
<sequence length="51" mass="5795">MLIGQRPSKMSDAFAQMLELSAKHFANEEGQEGMRAFAEKRKPAWVSQNLK</sequence>
<comment type="similarity">
    <text evidence="1">Belongs to the enoyl-CoA hydratase/isomerase family.</text>
</comment>
<dbReference type="InterPro" id="IPR029045">
    <property type="entry name" value="ClpP/crotonase-like_dom_sf"/>
</dbReference>
<dbReference type="EC" id="4.2.1.18" evidence="2"/>
<evidence type="ECO:0000313" key="2">
    <source>
        <dbReference type="EMBL" id="MBB5152978.1"/>
    </source>
</evidence>
<proteinExistence type="inferred from homology"/>
<organism evidence="2 3">
    <name type="scientific">Saccharopolyspora phatthalungensis</name>
    <dbReference type="NCBI Taxonomy" id="664693"/>
    <lineage>
        <taxon>Bacteria</taxon>
        <taxon>Bacillati</taxon>
        <taxon>Actinomycetota</taxon>
        <taxon>Actinomycetes</taxon>
        <taxon>Pseudonocardiales</taxon>
        <taxon>Pseudonocardiaceae</taxon>
        <taxon>Saccharopolyspora</taxon>
    </lineage>
</organism>
<dbReference type="InterPro" id="IPR014748">
    <property type="entry name" value="Enoyl-CoA_hydra_C"/>
</dbReference>
<keyword evidence="2" id="KW-0456">Lyase</keyword>
<gene>
    <name evidence="2" type="ORF">BJ970_000512</name>
</gene>
<evidence type="ECO:0000256" key="1">
    <source>
        <dbReference type="ARBA" id="ARBA00005254"/>
    </source>
</evidence>
<dbReference type="GO" id="GO:0004490">
    <property type="term" value="F:methylglutaconyl-CoA hydratase activity"/>
    <property type="evidence" value="ECO:0007669"/>
    <property type="project" value="UniProtKB-EC"/>
</dbReference>
<keyword evidence="3" id="KW-1185">Reference proteome</keyword>
<dbReference type="SUPFAM" id="SSF52096">
    <property type="entry name" value="ClpP/crotonase"/>
    <property type="match status" value="1"/>
</dbReference>
<evidence type="ECO:0000313" key="3">
    <source>
        <dbReference type="Proteomes" id="UP000584374"/>
    </source>
</evidence>
<protein>
    <submittedName>
        <fullName evidence="2">Methylglutaconyl-CoA hydratase</fullName>
        <ecNumber evidence="2">4.2.1.18</ecNumber>
    </submittedName>
</protein>
<accession>A0A840Q2I8</accession>